<organism evidence="2 3">
    <name type="scientific">Sinanodonta woodiana</name>
    <name type="common">Chinese pond mussel</name>
    <name type="synonym">Anodonta woodiana</name>
    <dbReference type="NCBI Taxonomy" id="1069815"/>
    <lineage>
        <taxon>Eukaryota</taxon>
        <taxon>Metazoa</taxon>
        <taxon>Spiralia</taxon>
        <taxon>Lophotrochozoa</taxon>
        <taxon>Mollusca</taxon>
        <taxon>Bivalvia</taxon>
        <taxon>Autobranchia</taxon>
        <taxon>Heteroconchia</taxon>
        <taxon>Palaeoheterodonta</taxon>
        <taxon>Unionida</taxon>
        <taxon>Unionoidea</taxon>
        <taxon>Unionidae</taxon>
        <taxon>Unioninae</taxon>
        <taxon>Sinanodonta</taxon>
    </lineage>
</organism>
<dbReference type="EMBL" id="JBJQND010000002">
    <property type="protein sequence ID" value="KAL3886227.1"/>
    <property type="molecule type" value="Genomic_DNA"/>
</dbReference>
<sequence>MDTLAVDIVPETALQALLGLGLKGANNWSLRAAGRRTTLLLVWDAEDTKDKGRLDYRRGRGKKQPRRENRPMADTPSPPPPTRVEENPEVPRNLSVPGITLQALHERIELLSNQILEVFYKETEEVATSPILIEAEPEPDIQPEPPQPPPSPAPKKRLKVRGKRG</sequence>
<comment type="caution">
    <text evidence="2">The sequence shown here is derived from an EMBL/GenBank/DDBJ whole genome shotgun (WGS) entry which is preliminary data.</text>
</comment>
<name>A0ABD3XJG2_SINWO</name>
<evidence type="ECO:0000313" key="2">
    <source>
        <dbReference type="EMBL" id="KAL3886227.1"/>
    </source>
</evidence>
<gene>
    <name evidence="2" type="ORF">ACJMK2_026234</name>
</gene>
<dbReference type="Proteomes" id="UP001634394">
    <property type="component" value="Unassembled WGS sequence"/>
</dbReference>
<protein>
    <submittedName>
        <fullName evidence="2">Uncharacterized protein</fullName>
    </submittedName>
</protein>
<feature type="compositionally biased region" description="Pro residues" evidence="1">
    <location>
        <begin position="142"/>
        <end position="153"/>
    </location>
</feature>
<keyword evidence="3" id="KW-1185">Reference proteome</keyword>
<dbReference type="AlphaFoldDB" id="A0ABD3XJG2"/>
<evidence type="ECO:0000256" key="1">
    <source>
        <dbReference type="SAM" id="MobiDB-lite"/>
    </source>
</evidence>
<reference evidence="2 3" key="1">
    <citation type="submission" date="2024-11" db="EMBL/GenBank/DDBJ databases">
        <title>Chromosome-level genome assembly of the freshwater bivalve Anodonta woodiana.</title>
        <authorList>
            <person name="Chen X."/>
        </authorList>
    </citation>
    <scope>NUCLEOTIDE SEQUENCE [LARGE SCALE GENOMIC DNA]</scope>
    <source>
        <strain evidence="2">MN2024</strain>
        <tissue evidence="2">Gills</tissue>
    </source>
</reference>
<accession>A0ABD3XJG2</accession>
<feature type="region of interest" description="Disordered" evidence="1">
    <location>
        <begin position="53"/>
        <end position="93"/>
    </location>
</feature>
<proteinExistence type="predicted"/>
<feature type="region of interest" description="Disordered" evidence="1">
    <location>
        <begin position="130"/>
        <end position="165"/>
    </location>
</feature>
<evidence type="ECO:0000313" key="3">
    <source>
        <dbReference type="Proteomes" id="UP001634394"/>
    </source>
</evidence>
<feature type="compositionally biased region" description="Basic residues" evidence="1">
    <location>
        <begin position="154"/>
        <end position="165"/>
    </location>
</feature>